<dbReference type="Proteomes" id="UP000069940">
    <property type="component" value="Unassembled WGS sequence"/>
</dbReference>
<dbReference type="InterPro" id="IPR036236">
    <property type="entry name" value="Znf_C2H2_sf"/>
</dbReference>
<keyword evidence="9" id="KW-1185">Reference proteome</keyword>
<dbReference type="EnsemblMetazoa" id="AALFPA23_016860.R24622">
    <property type="protein sequence ID" value="AALFPA23_016860.P24622"/>
    <property type="gene ID" value="AALFPA23_016860"/>
</dbReference>
<evidence type="ECO:0000256" key="5">
    <source>
        <dbReference type="PROSITE-ProRule" id="PRU00042"/>
    </source>
</evidence>
<evidence type="ECO:0000313" key="9">
    <source>
        <dbReference type="Proteomes" id="UP000069940"/>
    </source>
</evidence>
<feature type="domain" description="C2H2-type" evidence="7">
    <location>
        <begin position="341"/>
        <end position="368"/>
    </location>
</feature>
<dbReference type="RefSeq" id="XP_062711068.1">
    <property type="nucleotide sequence ID" value="XM_062855084.1"/>
</dbReference>
<dbReference type="SUPFAM" id="SSF57667">
    <property type="entry name" value="beta-beta-alpha zinc fingers"/>
    <property type="match status" value="3"/>
</dbReference>
<dbReference type="Pfam" id="PF00096">
    <property type="entry name" value="zf-C2H2"/>
    <property type="match status" value="1"/>
</dbReference>
<dbReference type="Gene3D" id="3.30.160.60">
    <property type="entry name" value="Classic Zinc Finger"/>
    <property type="match status" value="4"/>
</dbReference>
<dbReference type="InterPro" id="IPR012934">
    <property type="entry name" value="Znf_AD"/>
</dbReference>
<evidence type="ECO:0000256" key="4">
    <source>
        <dbReference type="ARBA" id="ARBA00022833"/>
    </source>
</evidence>
<reference evidence="9" key="1">
    <citation type="journal article" date="2015" name="Proc. Natl. Acad. Sci. U.S.A.">
        <title>Genome sequence of the Asian Tiger mosquito, Aedes albopictus, reveals insights into its biology, genetics, and evolution.</title>
        <authorList>
            <person name="Chen X.G."/>
            <person name="Jiang X."/>
            <person name="Gu J."/>
            <person name="Xu M."/>
            <person name="Wu Y."/>
            <person name="Deng Y."/>
            <person name="Zhang C."/>
            <person name="Bonizzoni M."/>
            <person name="Dermauw W."/>
            <person name="Vontas J."/>
            <person name="Armbruster P."/>
            <person name="Huang X."/>
            <person name="Yang Y."/>
            <person name="Zhang H."/>
            <person name="He W."/>
            <person name="Peng H."/>
            <person name="Liu Y."/>
            <person name="Wu K."/>
            <person name="Chen J."/>
            <person name="Lirakis M."/>
            <person name="Topalis P."/>
            <person name="Van Leeuwen T."/>
            <person name="Hall A.B."/>
            <person name="Jiang X."/>
            <person name="Thorpe C."/>
            <person name="Mueller R.L."/>
            <person name="Sun C."/>
            <person name="Waterhouse R.M."/>
            <person name="Yan G."/>
            <person name="Tu Z.J."/>
            <person name="Fang X."/>
            <person name="James A.A."/>
        </authorList>
    </citation>
    <scope>NUCLEOTIDE SEQUENCE [LARGE SCALE GENOMIC DNA]</scope>
    <source>
        <strain evidence="9">Foshan</strain>
    </source>
</reference>
<feature type="compositionally biased region" description="Basic residues" evidence="6">
    <location>
        <begin position="174"/>
        <end position="185"/>
    </location>
</feature>
<dbReference type="PANTHER" id="PTHR24379:SF121">
    <property type="entry name" value="C2H2-TYPE DOMAIN-CONTAINING PROTEIN"/>
    <property type="match status" value="1"/>
</dbReference>
<accession>A0ABM1ZBD2</accession>
<keyword evidence="2" id="KW-0677">Repeat</keyword>
<feature type="domain" description="C2H2-type" evidence="7">
    <location>
        <begin position="284"/>
        <end position="312"/>
    </location>
</feature>
<dbReference type="PROSITE" id="PS00028">
    <property type="entry name" value="ZINC_FINGER_C2H2_1"/>
    <property type="match status" value="3"/>
</dbReference>
<feature type="domain" description="C2H2-type" evidence="7">
    <location>
        <begin position="369"/>
        <end position="396"/>
    </location>
</feature>
<keyword evidence="3 5" id="KW-0863">Zinc-finger</keyword>
<evidence type="ECO:0000256" key="3">
    <source>
        <dbReference type="ARBA" id="ARBA00022771"/>
    </source>
</evidence>
<evidence type="ECO:0000256" key="2">
    <source>
        <dbReference type="ARBA" id="ARBA00022737"/>
    </source>
</evidence>
<dbReference type="PROSITE" id="PS50157">
    <property type="entry name" value="ZINC_FINGER_C2H2_2"/>
    <property type="match status" value="4"/>
</dbReference>
<keyword evidence="1" id="KW-0479">Metal-binding</keyword>
<organism evidence="8 9">
    <name type="scientific">Aedes albopictus</name>
    <name type="common">Asian tiger mosquito</name>
    <name type="synonym">Stegomyia albopicta</name>
    <dbReference type="NCBI Taxonomy" id="7160"/>
    <lineage>
        <taxon>Eukaryota</taxon>
        <taxon>Metazoa</taxon>
        <taxon>Ecdysozoa</taxon>
        <taxon>Arthropoda</taxon>
        <taxon>Hexapoda</taxon>
        <taxon>Insecta</taxon>
        <taxon>Pterygota</taxon>
        <taxon>Neoptera</taxon>
        <taxon>Endopterygota</taxon>
        <taxon>Diptera</taxon>
        <taxon>Nematocera</taxon>
        <taxon>Culicoidea</taxon>
        <taxon>Culicidae</taxon>
        <taxon>Culicinae</taxon>
        <taxon>Aedini</taxon>
        <taxon>Aedes</taxon>
        <taxon>Stegomyia</taxon>
    </lineage>
</organism>
<evidence type="ECO:0000256" key="1">
    <source>
        <dbReference type="ARBA" id="ARBA00022723"/>
    </source>
</evidence>
<name>A0ABM1ZBD2_AEDAL</name>
<feature type="region of interest" description="Disordered" evidence="6">
    <location>
        <begin position="145"/>
        <end position="228"/>
    </location>
</feature>
<sequence length="444" mass="52299">MDKKKAKRRTKVHVPRCRLCREKCEQNKLLWNRDFREKLQDITCIWIKINPGSNKYNICQSCQNEVEVYYSFKKRCRQILHGPPVLSEIGNNEQSEFTLESLLENCSEEVTLPTDALETLDTISDVLDATDSLSRDHDYAEHAIETKEVVSRRSEQPKNSNTENDTKSKDVVKKRSKQPKNKPRKTLNQEDPEDPAHDEVSSDVPAEDDIDHVDNPSSSKKLRPYRRKFRLTEQEKSMTPEEYKRYYRKMFYGDYKKICDVCGKSIHSQRMESHMNRHQGVEPYACEECGLRFHCRMNLRKHITRSHAKGQEITCELCQKVCVSKMAHRQHFRAVHLEKKFQCTLCDVKAATQHALDRHMDIHNQRRDYVCPHCGKAFYRRYVLNIHLRTHSGETPYKCHVCGEAFVHRRIYVMHMKKHHPDEPMMRVDGLRALKEALKQKDSG</sequence>
<dbReference type="SMART" id="SM00868">
    <property type="entry name" value="zf-AD"/>
    <property type="match status" value="1"/>
</dbReference>
<dbReference type="GeneID" id="109421058"/>
<evidence type="ECO:0000259" key="7">
    <source>
        <dbReference type="PROSITE" id="PS50157"/>
    </source>
</evidence>
<reference evidence="8" key="2">
    <citation type="submission" date="2025-05" db="UniProtKB">
        <authorList>
            <consortium name="EnsemblMetazoa"/>
        </authorList>
    </citation>
    <scope>IDENTIFICATION</scope>
    <source>
        <strain evidence="8">Foshan</strain>
    </source>
</reference>
<protein>
    <recommendedName>
        <fullName evidence="7">C2H2-type domain-containing protein</fullName>
    </recommendedName>
</protein>
<dbReference type="InterPro" id="IPR013087">
    <property type="entry name" value="Znf_C2H2_type"/>
</dbReference>
<feature type="domain" description="C2H2-type" evidence="7">
    <location>
        <begin position="397"/>
        <end position="424"/>
    </location>
</feature>
<dbReference type="PANTHER" id="PTHR24379">
    <property type="entry name" value="KRAB AND ZINC FINGER DOMAIN-CONTAINING"/>
    <property type="match status" value="1"/>
</dbReference>
<feature type="compositionally biased region" description="Basic and acidic residues" evidence="6">
    <location>
        <begin position="145"/>
        <end position="156"/>
    </location>
</feature>
<dbReference type="SMART" id="SM00355">
    <property type="entry name" value="ZnF_C2H2"/>
    <property type="match status" value="6"/>
</dbReference>
<proteinExistence type="predicted"/>
<evidence type="ECO:0000313" key="8">
    <source>
        <dbReference type="EnsemblMetazoa" id="AALFPA23_016860.P24622"/>
    </source>
</evidence>
<feature type="compositionally biased region" description="Basic and acidic residues" evidence="6">
    <location>
        <begin position="164"/>
        <end position="173"/>
    </location>
</feature>
<keyword evidence="4" id="KW-0862">Zinc</keyword>
<evidence type="ECO:0000256" key="6">
    <source>
        <dbReference type="SAM" id="MobiDB-lite"/>
    </source>
</evidence>